<proteinExistence type="inferred from homology"/>
<dbReference type="Proteomes" id="UP000693970">
    <property type="component" value="Unassembled WGS sequence"/>
</dbReference>
<feature type="region of interest" description="Disordered" evidence="9">
    <location>
        <begin position="1"/>
        <end position="60"/>
    </location>
</feature>
<feature type="compositionally biased region" description="Low complexity" evidence="9">
    <location>
        <begin position="36"/>
        <end position="55"/>
    </location>
</feature>
<keyword evidence="4" id="KW-0747">Spliceosome</keyword>
<name>A0A9K3LWF1_9STRA</name>
<protein>
    <submittedName>
        <fullName evidence="11">C/D box methylation guide ribonucleoprotein complex aNOP56 subunit</fullName>
    </submittedName>
</protein>
<dbReference type="EMBL" id="JAGRRH010000006">
    <property type="protein sequence ID" value="KAG7369324.1"/>
    <property type="molecule type" value="Genomic_DNA"/>
</dbReference>
<dbReference type="GO" id="GO:0003723">
    <property type="term" value="F:RNA binding"/>
    <property type="evidence" value="ECO:0007669"/>
    <property type="project" value="UniProtKB-KW"/>
</dbReference>
<dbReference type="GO" id="GO:0046540">
    <property type="term" value="C:U4/U6 x U5 tri-snRNP complex"/>
    <property type="evidence" value="ECO:0007669"/>
    <property type="project" value="InterPro"/>
</dbReference>
<sequence>MEATTTLADALLDDLDDLMDSDNEQEEVDNNHNHNQKQQQQQQQQQQHQQQEQQQSSHIHDPSLATATTTIAQEDRGGSYSINDTTKILRRPFLENPSLQEHLIKVRNHRKVDEHIQSSQQNPTTTTKHHKDHEEENHQLVVQSNRYIASLVEELGRAHAELAKAYKPKFPELEELIPNYVQYKNAVRIIGNEMDLTKVNDELNDILGSNQIITISVAGSTTSGRPLDPNEMDAVHAAAEYMDQILDVQKELVQFVEGSMESLCPSICALIGPTTAAKLLGLAGGLAELTKIPSCNLQVMGQTKHTSASRAGLSGMSLKQHVGLLAEADLVQSLPKQYHQKALKAVAGKLALAARFDFVNVDTGRPRSDSTGLKLRQELKEKFEKWQEPDKAPVMKALPKPDLEVKKRRGGKRSRRWKERFEETAMMKQANTRAFSAQQGEYGDDAMGLTMGLLDTADSGGAIRKVTEKRKLRQTNTKTSRKKAAQLAQAASKSRDGLASSVVFTQTTGMELINPDARKQRVQAANAKWFKDNAGFQSAVPKK</sequence>
<comment type="caution">
    <text evidence="11">The sequence shown here is derived from an EMBL/GenBank/DDBJ whole genome shotgun (WGS) entry which is preliminary data.</text>
</comment>
<dbReference type="InterPro" id="IPR012976">
    <property type="entry name" value="NOSIC"/>
</dbReference>
<keyword evidence="12" id="KW-1185">Reference proteome</keyword>
<evidence type="ECO:0000313" key="11">
    <source>
        <dbReference type="EMBL" id="KAG7369324.1"/>
    </source>
</evidence>
<keyword evidence="5" id="KW-0694">RNA-binding</keyword>
<dbReference type="Pfam" id="PF01798">
    <property type="entry name" value="Nop"/>
    <property type="match status" value="1"/>
</dbReference>
<dbReference type="GO" id="GO:0000244">
    <property type="term" value="P:spliceosomal tri-snRNP complex assembly"/>
    <property type="evidence" value="ECO:0007669"/>
    <property type="project" value="InterPro"/>
</dbReference>
<evidence type="ECO:0000256" key="6">
    <source>
        <dbReference type="ARBA" id="ARBA00023187"/>
    </source>
</evidence>
<dbReference type="GO" id="GO:0005687">
    <property type="term" value="C:U4 snRNP"/>
    <property type="evidence" value="ECO:0007669"/>
    <property type="project" value="TreeGrafter"/>
</dbReference>
<comment type="subcellular location">
    <subcellularLocation>
        <location evidence="1">Nucleus</location>
    </subcellularLocation>
</comment>
<evidence type="ECO:0000256" key="8">
    <source>
        <dbReference type="ARBA" id="ARBA00023274"/>
    </source>
</evidence>
<dbReference type="PANTHER" id="PTHR13904">
    <property type="entry name" value="PRE-MRNA SPLICING FACTOR PRP31"/>
    <property type="match status" value="1"/>
</dbReference>
<keyword evidence="6" id="KW-0508">mRNA splicing</keyword>
<dbReference type="InterPro" id="IPR002687">
    <property type="entry name" value="Nop_dom"/>
</dbReference>
<dbReference type="Pfam" id="PF09785">
    <property type="entry name" value="Prp31_C"/>
    <property type="match status" value="1"/>
</dbReference>
<evidence type="ECO:0000256" key="2">
    <source>
        <dbReference type="ARBA" id="ARBA00005572"/>
    </source>
</evidence>
<feature type="domain" description="Nop" evidence="10">
    <location>
        <begin position="263"/>
        <end position="388"/>
    </location>
</feature>
<dbReference type="OrthoDB" id="4771285at2759"/>
<evidence type="ECO:0000256" key="1">
    <source>
        <dbReference type="ARBA" id="ARBA00004123"/>
    </source>
</evidence>
<dbReference type="InterPro" id="IPR027105">
    <property type="entry name" value="Prp31"/>
</dbReference>
<evidence type="ECO:0000256" key="3">
    <source>
        <dbReference type="ARBA" id="ARBA00022664"/>
    </source>
</evidence>
<feature type="compositionally biased region" description="Acidic residues" evidence="9">
    <location>
        <begin position="11"/>
        <end position="28"/>
    </location>
</feature>
<reference evidence="11" key="1">
    <citation type="journal article" date="2021" name="Sci. Rep.">
        <title>Diploid genomic architecture of Nitzschia inconspicua, an elite biomass production diatom.</title>
        <authorList>
            <person name="Oliver A."/>
            <person name="Podell S."/>
            <person name="Pinowska A."/>
            <person name="Traller J.C."/>
            <person name="Smith S.R."/>
            <person name="McClure R."/>
            <person name="Beliaev A."/>
            <person name="Bohutskyi P."/>
            <person name="Hill E.A."/>
            <person name="Rabines A."/>
            <person name="Zheng H."/>
            <person name="Allen L.Z."/>
            <person name="Kuo A."/>
            <person name="Grigoriev I.V."/>
            <person name="Allen A.E."/>
            <person name="Hazlebeck D."/>
            <person name="Allen E.E."/>
        </authorList>
    </citation>
    <scope>NUCLEOTIDE SEQUENCE</scope>
    <source>
        <strain evidence="11">Hildebrandi</strain>
    </source>
</reference>
<feature type="compositionally biased region" description="Low complexity" evidence="9">
    <location>
        <begin position="1"/>
        <end position="10"/>
    </location>
</feature>
<reference evidence="11" key="2">
    <citation type="submission" date="2021-04" db="EMBL/GenBank/DDBJ databases">
        <authorList>
            <person name="Podell S."/>
        </authorList>
    </citation>
    <scope>NUCLEOTIDE SEQUENCE</scope>
    <source>
        <strain evidence="11">Hildebrandi</strain>
    </source>
</reference>
<keyword evidence="3" id="KW-0507">mRNA processing</keyword>
<evidence type="ECO:0000256" key="5">
    <source>
        <dbReference type="ARBA" id="ARBA00022884"/>
    </source>
</evidence>
<accession>A0A9K3LWF1</accession>
<organism evidence="11 12">
    <name type="scientific">Nitzschia inconspicua</name>
    <dbReference type="NCBI Taxonomy" id="303405"/>
    <lineage>
        <taxon>Eukaryota</taxon>
        <taxon>Sar</taxon>
        <taxon>Stramenopiles</taxon>
        <taxon>Ochrophyta</taxon>
        <taxon>Bacillariophyta</taxon>
        <taxon>Bacillariophyceae</taxon>
        <taxon>Bacillariophycidae</taxon>
        <taxon>Bacillariales</taxon>
        <taxon>Bacillariaceae</taxon>
        <taxon>Nitzschia</taxon>
    </lineage>
</organism>
<comment type="similarity">
    <text evidence="2">Belongs to the PRP31 family.</text>
</comment>
<dbReference type="GO" id="GO:0071011">
    <property type="term" value="C:precatalytic spliceosome"/>
    <property type="evidence" value="ECO:0007669"/>
    <property type="project" value="TreeGrafter"/>
</dbReference>
<feature type="region of interest" description="Disordered" evidence="9">
    <location>
        <begin position="112"/>
        <end position="138"/>
    </location>
</feature>
<evidence type="ECO:0000259" key="10">
    <source>
        <dbReference type="PROSITE" id="PS51358"/>
    </source>
</evidence>
<keyword evidence="7" id="KW-0539">Nucleus</keyword>
<dbReference type="PROSITE" id="PS51358">
    <property type="entry name" value="NOP"/>
    <property type="match status" value="1"/>
</dbReference>
<evidence type="ECO:0000256" key="7">
    <source>
        <dbReference type="ARBA" id="ARBA00023242"/>
    </source>
</evidence>
<keyword evidence="8 11" id="KW-0687">Ribonucleoprotein</keyword>
<evidence type="ECO:0000256" key="9">
    <source>
        <dbReference type="SAM" id="MobiDB-lite"/>
    </source>
</evidence>
<gene>
    <name evidence="11" type="ORF">IV203_032067</name>
</gene>
<dbReference type="AlphaFoldDB" id="A0A9K3LWF1"/>
<evidence type="ECO:0000313" key="12">
    <source>
        <dbReference type="Proteomes" id="UP000693970"/>
    </source>
</evidence>
<dbReference type="InterPro" id="IPR019175">
    <property type="entry name" value="Prp31_C"/>
</dbReference>
<dbReference type="PANTHER" id="PTHR13904:SF0">
    <property type="entry name" value="U4_U6 SMALL NUCLEAR RIBONUCLEOPROTEIN PRP31"/>
    <property type="match status" value="1"/>
</dbReference>
<dbReference type="SMART" id="SM00931">
    <property type="entry name" value="NOSIC"/>
    <property type="match status" value="1"/>
</dbReference>
<evidence type="ECO:0000256" key="4">
    <source>
        <dbReference type="ARBA" id="ARBA00022728"/>
    </source>
</evidence>